<name>A0A4V1ALL0_9LACO</name>
<keyword evidence="4 8" id="KW-0808">Transferase</keyword>
<evidence type="ECO:0000256" key="2">
    <source>
        <dbReference type="ARBA" id="ARBA00010488"/>
    </source>
</evidence>
<dbReference type="SUPFAM" id="SSF53448">
    <property type="entry name" value="Nucleotide-diphospho-sugar transferases"/>
    <property type="match status" value="1"/>
</dbReference>
<dbReference type="InterPro" id="IPR007554">
    <property type="entry name" value="Glycerophosphate_synth"/>
</dbReference>
<evidence type="ECO:0000256" key="3">
    <source>
        <dbReference type="ARBA" id="ARBA00022475"/>
    </source>
</evidence>
<dbReference type="KEGG" id="lji:ELX58_02120"/>
<dbReference type="Proteomes" id="UP000294321">
    <property type="component" value="Chromosome"/>
</dbReference>
<keyword evidence="5" id="KW-0777">Teichoic acid biosynthesis</keyword>
<dbReference type="Gene3D" id="3.40.50.11820">
    <property type="match status" value="1"/>
</dbReference>
<dbReference type="PANTHER" id="PTHR37316:SF3">
    <property type="entry name" value="TEICHOIC ACID GLYCEROL-PHOSPHATE TRANSFERASE"/>
    <property type="match status" value="1"/>
</dbReference>
<organism evidence="8 9">
    <name type="scientific">Acetilactobacillus jinshanensis</name>
    <dbReference type="NCBI Taxonomy" id="1720083"/>
    <lineage>
        <taxon>Bacteria</taxon>
        <taxon>Bacillati</taxon>
        <taxon>Bacillota</taxon>
        <taxon>Bacilli</taxon>
        <taxon>Lactobacillales</taxon>
        <taxon>Lactobacillaceae</taxon>
        <taxon>Acetilactobacillus</taxon>
    </lineage>
</organism>
<dbReference type="EMBL" id="CP034726">
    <property type="protein sequence ID" value="QBP17969.1"/>
    <property type="molecule type" value="Genomic_DNA"/>
</dbReference>
<accession>A0A4V1ALL0</accession>
<dbReference type="GO" id="GO:0005886">
    <property type="term" value="C:plasma membrane"/>
    <property type="evidence" value="ECO:0007669"/>
    <property type="project" value="UniProtKB-SubCell"/>
</dbReference>
<dbReference type="Gene3D" id="3.40.50.12580">
    <property type="match status" value="1"/>
</dbReference>
<sequence>MKYSIITPCGRHDLNRIKELARNLAKQNSHDFEWIIACNQSLELPSVDFPVKIVKFQPNTVGAAKNEAMKIAKGKYLFFIDADDYLESGTINLLNHIVGEYSDDTVYDVNCYQTYEPEKSSQIEMAKESSFNDALPDWGGSKYDKPEDRYFNFDVKNNDIDTHFSLWLQNRYWIYDKEYRYTDLDDQLFSRGKVISKQFIEDHHFHFNEDNSLYPDIQFMLLVTEFSAQLIKLSDYHYIKINHNDPINDPSLSQIPRNDRWQLWANAGCRALLKLNDQTLMNVFSKTVINNINTYFYKNLVTKDQSIGNNEVRTLLEIQKFLQLIDPRTYSNLKRINQKVLNAIKSGNFSSARHLMKVVIGLRNANQLVVNRGRGITKDTYFTLFKHVPVNPHVILFESFLGRNYSDSPKYIYRYLQKHYGSKYKYVWIADAEHFDHIKSKLKSQPNTKVVRRFGFQYMYYLATSKYFVFNMRQPKWFVKRPGMRFIETWHGTPLKHLVFDMDNVASASHLYKQTFYYQSRQWDHLVTANQYSYNIFHRAFMYPKDKMLKSGYPRNDILNSPRRDQIAKHIKQKLGIPLNKKVILYAPTWRDDQFYGPGQYKFKLHLNLAELKKHLSDQYVLILRTHYFIANHIDTSQFGDFVFNESDYDDIAELYLISDILITDYSSVFFDYAILKRPILYYVYDYDDYADVLRGFYLNMKKDLPGPLLKTSKSVLNAIENIDEVKSKYHDRYVQFNHRFNTWDDGHASARVAHALLKS</sequence>
<dbReference type="GO" id="GO:0019350">
    <property type="term" value="P:teichoic acid biosynthetic process"/>
    <property type="evidence" value="ECO:0007669"/>
    <property type="project" value="UniProtKB-KW"/>
</dbReference>
<evidence type="ECO:0000256" key="4">
    <source>
        <dbReference type="ARBA" id="ARBA00022679"/>
    </source>
</evidence>
<reference evidence="9" key="1">
    <citation type="submission" date="2018-12" db="EMBL/GenBank/DDBJ databases">
        <title>A new species of lactobacillus.</title>
        <authorList>
            <person name="Jian Y."/>
            <person name="Xin L."/>
            <person name="Hong Z.J."/>
            <person name="Ming L.Z."/>
            <person name="Hong X.Z."/>
        </authorList>
    </citation>
    <scope>NUCLEOTIDE SEQUENCE [LARGE SCALE GENOMIC DNA]</scope>
    <source>
        <strain evidence="9">HSLZ-75</strain>
    </source>
</reference>
<dbReference type="OrthoDB" id="9811865at2"/>
<dbReference type="RefSeq" id="WP_133441519.1">
    <property type="nucleotide sequence ID" value="NZ_CP034726.1"/>
</dbReference>
<comment type="similarity">
    <text evidence="2">Belongs to the CDP-glycerol glycerophosphotransferase family.</text>
</comment>
<keyword evidence="9" id="KW-1185">Reference proteome</keyword>
<dbReference type="PANTHER" id="PTHR37316">
    <property type="entry name" value="TEICHOIC ACID GLYCEROL-PHOSPHATE PRIMASE"/>
    <property type="match status" value="1"/>
</dbReference>
<dbReference type="CDD" id="cd00761">
    <property type="entry name" value="Glyco_tranf_GTA_type"/>
    <property type="match status" value="1"/>
</dbReference>
<evidence type="ECO:0000259" key="7">
    <source>
        <dbReference type="Pfam" id="PF00535"/>
    </source>
</evidence>
<comment type="subcellular location">
    <subcellularLocation>
        <location evidence="1">Cell membrane</location>
        <topology evidence="1">Peripheral membrane protein</topology>
    </subcellularLocation>
</comment>
<protein>
    <submittedName>
        <fullName evidence="8">CDP-glycerol:glycerophosphate glycerophosphotransferase</fullName>
    </submittedName>
</protein>
<evidence type="ECO:0000256" key="5">
    <source>
        <dbReference type="ARBA" id="ARBA00022944"/>
    </source>
</evidence>
<dbReference type="InterPro" id="IPR051612">
    <property type="entry name" value="Teichoic_Acid_Biosynth"/>
</dbReference>
<dbReference type="GO" id="GO:0047355">
    <property type="term" value="F:CDP-glycerol glycerophosphotransferase activity"/>
    <property type="evidence" value="ECO:0007669"/>
    <property type="project" value="InterPro"/>
</dbReference>
<dbReference type="Gene3D" id="3.90.550.10">
    <property type="entry name" value="Spore Coat Polysaccharide Biosynthesis Protein SpsA, Chain A"/>
    <property type="match status" value="1"/>
</dbReference>
<keyword evidence="3" id="KW-1003">Cell membrane</keyword>
<evidence type="ECO:0000313" key="9">
    <source>
        <dbReference type="Proteomes" id="UP000294321"/>
    </source>
</evidence>
<dbReference type="Pfam" id="PF00535">
    <property type="entry name" value="Glycos_transf_2"/>
    <property type="match status" value="1"/>
</dbReference>
<dbReference type="AlphaFoldDB" id="A0A4V1ALL0"/>
<dbReference type="SUPFAM" id="SSF53756">
    <property type="entry name" value="UDP-Glycosyltransferase/glycogen phosphorylase"/>
    <property type="match status" value="1"/>
</dbReference>
<dbReference type="InterPro" id="IPR029044">
    <property type="entry name" value="Nucleotide-diphossugar_trans"/>
</dbReference>
<evidence type="ECO:0000256" key="6">
    <source>
        <dbReference type="ARBA" id="ARBA00023136"/>
    </source>
</evidence>
<feature type="domain" description="Glycosyltransferase 2-like" evidence="7">
    <location>
        <begin position="4"/>
        <end position="108"/>
    </location>
</feature>
<dbReference type="InterPro" id="IPR043149">
    <property type="entry name" value="TagF_N"/>
</dbReference>
<proteinExistence type="inferred from homology"/>
<dbReference type="InterPro" id="IPR001173">
    <property type="entry name" value="Glyco_trans_2-like"/>
</dbReference>
<evidence type="ECO:0000256" key="1">
    <source>
        <dbReference type="ARBA" id="ARBA00004202"/>
    </source>
</evidence>
<evidence type="ECO:0000313" key="8">
    <source>
        <dbReference type="EMBL" id="QBP17969.1"/>
    </source>
</evidence>
<dbReference type="InterPro" id="IPR043148">
    <property type="entry name" value="TagF_C"/>
</dbReference>
<dbReference type="Pfam" id="PF04464">
    <property type="entry name" value="Glyphos_transf"/>
    <property type="match status" value="1"/>
</dbReference>
<gene>
    <name evidence="8" type="ORF">ELX58_02120</name>
</gene>
<keyword evidence="6" id="KW-0472">Membrane</keyword>